<dbReference type="PANTHER" id="PTHR43861">
    <property type="entry name" value="TRANS-ACONITATE 2-METHYLTRANSFERASE-RELATED"/>
    <property type="match status" value="1"/>
</dbReference>
<reference evidence="1 2" key="1">
    <citation type="submission" date="2016-05" db="EMBL/GenBank/DDBJ databases">
        <title>Microbial solvent formation.</title>
        <authorList>
            <person name="Poehlein A."/>
            <person name="Montoya Solano J.D."/>
            <person name="Flitsch S."/>
            <person name="Krabben P."/>
            <person name="Duerre P."/>
            <person name="Daniel R."/>
        </authorList>
    </citation>
    <scope>NUCLEOTIDE SEQUENCE [LARGE SCALE GENOMIC DNA]</scope>
    <source>
        <strain evidence="1 2">DSM 53</strain>
    </source>
</reference>
<evidence type="ECO:0000313" key="1">
    <source>
        <dbReference type="EMBL" id="OOM62594.1"/>
    </source>
</evidence>
<accession>A0A1S8SB68</accession>
<dbReference type="EC" id="2.1.1.64" evidence="1"/>
<name>A0A1S8SB68_CLOBE</name>
<dbReference type="PANTHER" id="PTHR43861:SF6">
    <property type="entry name" value="METHYLTRANSFERASE TYPE 11"/>
    <property type="match status" value="1"/>
</dbReference>
<dbReference type="GO" id="GO:0102208">
    <property type="term" value="F:2-polyprenyl-6-hydroxyphenol methylase activity"/>
    <property type="evidence" value="ECO:0007669"/>
    <property type="project" value="UniProtKB-EC"/>
</dbReference>
<keyword evidence="1" id="KW-0830">Ubiquinone</keyword>
<keyword evidence="1" id="KW-0808">Transferase</keyword>
<dbReference type="CDD" id="cd02440">
    <property type="entry name" value="AdoMet_MTases"/>
    <property type="match status" value="1"/>
</dbReference>
<keyword evidence="1" id="KW-0489">Methyltransferase</keyword>
<dbReference type="AlphaFoldDB" id="A0A1S8SB68"/>
<dbReference type="Gene3D" id="3.40.50.150">
    <property type="entry name" value="Vaccinia Virus protein VP39"/>
    <property type="match status" value="1"/>
</dbReference>
<comment type="caution">
    <text evidence="1">The sequence shown here is derived from an EMBL/GenBank/DDBJ whole genome shotgun (WGS) entry which is preliminary data.</text>
</comment>
<sequence length="282" mass="33118">MCRCPLCKSNRFIIREKIATETLIRDYMGLMDVSEHFKNIQEISMNECVNCRLVYFYPGVEGNDSFYRKLSEQPYYYMEDKAEFHYAIEKLIEINPKNVLEVGSGIGLFLDKIRNAYNVSAIETSSKALEVLKEKKIRLDDGESKYEFIILFQVIEHISDVKDFISNILNRLEVNGHLLITVPNSESEYMREVYQVLDCPPHHVTRWSKKALESIAKLFDLEVSDYYEEFLSDIHYEQLITRRMNSVKKNINEQNLNFNYTINLNQNRGAGHTHGILFKKLK</sequence>
<gene>
    <name evidence="1" type="primary">ubiG_1</name>
    <name evidence="1" type="ORF">CLBCK_16370</name>
</gene>
<organism evidence="1 2">
    <name type="scientific">Clostridium beijerinckii</name>
    <name type="common">Clostridium MP</name>
    <dbReference type="NCBI Taxonomy" id="1520"/>
    <lineage>
        <taxon>Bacteria</taxon>
        <taxon>Bacillati</taxon>
        <taxon>Bacillota</taxon>
        <taxon>Clostridia</taxon>
        <taxon>Eubacteriales</taxon>
        <taxon>Clostridiaceae</taxon>
        <taxon>Clostridium</taxon>
    </lineage>
</organism>
<dbReference type="InterPro" id="IPR029063">
    <property type="entry name" value="SAM-dependent_MTases_sf"/>
</dbReference>
<dbReference type="SUPFAM" id="SSF53335">
    <property type="entry name" value="S-adenosyl-L-methionine-dependent methyltransferases"/>
    <property type="match status" value="1"/>
</dbReference>
<dbReference type="GO" id="GO:0061542">
    <property type="term" value="F:3-demethylubiquinol 3-O-methyltransferase activity"/>
    <property type="evidence" value="ECO:0007669"/>
    <property type="project" value="UniProtKB-EC"/>
</dbReference>
<dbReference type="Proteomes" id="UP000190973">
    <property type="component" value="Unassembled WGS sequence"/>
</dbReference>
<protein>
    <submittedName>
        <fullName evidence="1">Ubiquinone biosynthesis O-methyltransferase</fullName>
        <ecNumber evidence="1">2.1.1.222</ecNumber>
        <ecNumber evidence="1">2.1.1.64</ecNumber>
    </submittedName>
</protein>
<dbReference type="EMBL" id="LZZI01000021">
    <property type="protein sequence ID" value="OOM62594.1"/>
    <property type="molecule type" value="Genomic_DNA"/>
</dbReference>
<dbReference type="EC" id="2.1.1.222" evidence="1"/>
<proteinExistence type="predicted"/>
<dbReference type="Pfam" id="PF13489">
    <property type="entry name" value="Methyltransf_23"/>
    <property type="match status" value="1"/>
</dbReference>
<evidence type="ECO:0000313" key="2">
    <source>
        <dbReference type="Proteomes" id="UP000190973"/>
    </source>
</evidence>
<dbReference type="GO" id="GO:0032259">
    <property type="term" value="P:methylation"/>
    <property type="evidence" value="ECO:0007669"/>
    <property type="project" value="UniProtKB-KW"/>
</dbReference>
<dbReference type="RefSeq" id="WP_077838312.1">
    <property type="nucleotide sequence ID" value="NZ_JABTAE010000001.1"/>
</dbReference>